<dbReference type="EMBL" id="AWUE01014939">
    <property type="protein sequence ID" value="OMP00430.1"/>
    <property type="molecule type" value="Genomic_DNA"/>
</dbReference>
<dbReference type="Proteomes" id="UP000187203">
    <property type="component" value="Unassembled WGS sequence"/>
</dbReference>
<dbReference type="OrthoDB" id="1933717at2759"/>
<dbReference type="SUPFAM" id="SSF51735">
    <property type="entry name" value="NAD(P)-binding Rossmann-fold domains"/>
    <property type="match status" value="2"/>
</dbReference>
<keyword evidence="5" id="KW-1185">Reference proteome</keyword>
<dbReference type="CDD" id="cd05324">
    <property type="entry name" value="carb_red_PTCR-like_SDR_c"/>
    <property type="match status" value="1"/>
</dbReference>
<dbReference type="PANTHER" id="PTHR43490">
    <property type="entry name" value="(+)-NEOMENTHOL DEHYDROGENASE"/>
    <property type="match status" value="1"/>
</dbReference>
<gene>
    <name evidence="4" type="ORF">COLO4_12669</name>
</gene>
<protein>
    <submittedName>
        <fullName evidence="4">Short-chain dehydrogenase/reductase SDR</fullName>
    </submittedName>
</protein>
<comment type="caution">
    <text evidence="4">The sequence shown here is derived from an EMBL/GenBank/DDBJ whole genome shotgun (WGS) entry which is preliminary data.</text>
</comment>
<keyword evidence="2" id="KW-0521">NADP</keyword>
<dbReference type="InterPro" id="IPR002347">
    <property type="entry name" value="SDR_fam"/>
</dbReference>
<dbReference type="InterPro" id="IPR020904">
    <property type="entry name" value="Sc_DH/Rdtase_CS"/>
</dbReference>
<evidence type="ECO:0000256" key="2">
    <source>
        <dbReference type="ARBA" id="ARBA00022857"/>
    </source>
</evidence>
<evidence type="ECO:0000256" key="1">
    <source>
        <dbReference type="ARBA" id="ARBA00006484"/>
    </source>
</evidence>
<dbReference type="PROSITE" id="PS00061">
    <property type="entry name" value="ADH_SHORT"/>
    <property type="match status" value="1"/>
</dbReference>
<organism evidence="4 5">
    <name type="scientific">Corchorus olitorius</name>
    <dbReference type="NCBI Taxonomy" id="93759"/>
    <lineage>
        <taxon>Eukaryota</taxon>
        <taxon>Viridiplantae</taxon>
        <taxon>Streptophyta</taxon>
        <taxon>Embryophyta</taxon>
        <taxon>Tracheophyta</taxon>
        <taxon>Spermatophyta</taxon>
        <taxon>Magnoliopsida</taxon>
        <taxon>eudicotyledons</taxon>
        <taxon>Gunneridae</taxon>
        <taxon>Pentapetalae</taxon>
        <taxon>rosids</taxon>
        <taxon>malvids</taxon>
        <taxon>Malvales</taxon>
        <taxon>Malvaceae</taxon>
        <taxon>Grewioideae</taxon>
        <taxon>Apeibeae</taxon>
        <taxon>Corchorus</taxon>
    </lineage>
</organism>
<keyword evidence="3" id="KW-0560">Oxidoreductase</keyword>
<evidence type="ECO:0000313" key="4">
    <source>
        <dbReference type="EMBL" id="OMP00430.1"/>
    </source>
</evidence>
<dbReference type="PANTHER" id="PTHR43490:SF98">
    <property type="entry name" value="OS02G0640600 PROTEIN"/>
    <property type="match status" value="1"/>
</dbReference>
<evidence type="ECO:0000256" key="3">
    <source>
        <dbReference type="ARBA" id="ARBA00023002"/>
    </source>
</evidence>
<comment type="similarity">
    <text evidence="1">Belongs to the short-chain dehydrogenases/reductases (SDR) family.</text>
</comment>
<dbReference type="PRINTS" id="PR00081">
    <property type="entry name" value="GDHRDH"/>
</dbReference>
<dbReference type="FunFam" id="3.40.50.720:FF:000312">
    <property type="entry name" value="(+)-neomenthol dehydrogenase"/>
    <property type="match status" value="1"/>
</dbReference>
<reference evidence="5" key="1">
    <citation type="submission" date="2013-09" db="EMBL/GenBank/DDBJ databases">
        <title>Corchorus olitorius genome sequencing.</title>
        <authorList>
            <person name="Alam M."/>
            <person name="Haque M.S."/>
            <person name="Islam M.S."/>
            <person name="Emdad E.M."/>
            <person name="Islam M.M."/>
            <person name="Ahmed B."/>
            <person name="Halim A."/>
            <person name="Hossen Q.M.M."/>
            <person name="Hossain M.Z."/>
            <person name="Ahmed R."/>
            <person name="Khan M.M."/>
            <person name="Islam R."/>
            <person name="Rashid M.M."/>
            <person name="Khan S.A."/>
            <person name="Rahman M.S."/>
            <person name="Alam M."/>
            <person name="Yahiya A.S."/>
            <person name="Khan M.S."/>
            <person name="Azam M.S."/>
            <person name="Haque T."/>
            <person name="Lashkar M.Z.H."/>
            <person name="Akhand A.I."/>
            <person name="Morshed G."/>
            <person name="Roy S."/>
            <person name="Uddin K.S."/>
            <person name="Rabeya T."/>
            <person name="Hossain A.S."/>
            <person name="Chowdhury A."/>
            <person name="Snigdha A.R."/>
            <person name="Mortoza M.S."/>
            <person name="Matin S.A."/>
            <person name="Hoque S.M.E."/>
            <person name="Islam M.K."/>
            <person name="Roy D.K."/>
            <person name="Haider R."/>
            <person name="Moosa M.M."/>
            <person name="Elias S.M."/>
            <person name="Hasan A.M."/>
            <person name="Jahan S."/>
            <person name="Shafiuddin M."/>
            <person name="Mahmood N."/>
            <person name="Shommy N.S."/>
        </authorList>
    </citation>
    <scope>NUCLEOTIDE SEQUENCE [LARGE SCALE GENOMIC DNA]</scope>
    <source>
        <strain evidence="5">cv. O-4</strain>
    </source>
</reference>
<dbReference type="Pfam" id="PF00106">
    <property type="entry name" value="adh_short"/>
    <property type="match status" value="2"/>
</dbReference>
<dbReference type="InterPro" id="IPR045313">
    <property type="entry name" value="CBR1-like"/>
</dbReference>
<evidence type="ECO:0000313" key="5">
    <source>
        <dbReference type="Proteomes" id="UP000187203"/>
    </source>
</evidence>
<accession>A0A1R3K011</accession>
<sequence length="532" mass="58082">MADSLQRDEKRGLEAFEKLKESGLSDNLVFHQLDVSNSASINNLADFVKNRFGKLDILVNNAGVGGTTVDYEALNASKLTGTEADLANVWGKVLIQTYEAAEECLKINYFGAKGTAEAFIPLLQLSDSPKIVNVSSSLGKLKNIPGEELRGVLRDVDTEEKLDELVFEFLKDFKENSFQGKGWPPSIAAYMVSKVAMNAYTRILAKKYPKFSINCVCPGFVKTDLTFNTGTQTVEEGAATPVKYAVVTGANKGIGFGICKMLASKGITVILTARDEKRGLEAVEKLKEYGLSHNVVFHPLDVVDSASVVALAEFIKIQFGKLDILVNNAAIGGFEADPHSLMAAGFGKSDLPNWGKLMTTETSQFAEKCLDTNYQGAKRMCEAFLPLLQLSDAPRIVNVSSDAGMLKKVSNEWAKAILSDVENLTEEKVDDVLNEYMKDFKEGSLEAKGWPTFLSAYTVSKVAMNAYTRILAKRNPNLCINCVHPGYVKTDITFNSGILTIEEGAESVVKLALLPNGGPSGLYFLRMEESEF</sequence>
<name>A0A1R3K011_9ROSI</name>
<proteinExistence type="inferred from homology"/>
<dbReference type="InterPro" id="IPR036291">
    <property type="entry name" value="NAD(P)-bd_dom_sf"/>
</dbReference>
<dbReference type="GO" id="GO:0016020">
    <property type="term" value="C:membrane"/>
    <property type="evidence" value="ECO:0007669"/>
    <property type="project" value="TreeGrafter"/>
</dbReference>
<dbReference type="PRINTS" id="PR00080">
    <property type="entry name" value="SDRFAMILY"/>
</dbReference>
<dbReference type="STRING" id="93759.A0A1R3K011"/>
<dbReference type="Gene3D" id="3.40.50.720">
    <property type="entry name" value="NAD(P)-binding Rossmann-like Domain"/>
    <property type="match status" value="2"/>
</dbReference>
<dbReference type="AlphaFoldDB" id="A0A1R3K011"/>
<dbReference type="GO" id="GO:0016616">
    <property type="term" value="F:oxidoreductase activity, acting on the CH-OH group of donors, NAD or NADP as acceptor"/>
    <property type="evidence" value="ECO:0007669"/>
    <property type="project" value="InterPro"/>
</dbReference>